<keyword evidence="2" id="KW-0238">DNA-binding</keyword>
<dbReference type="Proteomes" id="UP000241769">
    <property type="component" value="Unassembled WGS sequence"/>
</dbReference>
<dbReference type="PROSITE" id="PS51519">
    <property type="entry name" value="RWP_RK"/>
    <property type="match status" value="1"/>
</dbReference>
<feature type="compositionally biased region" description="Polar residues" evidence="5">
    <location>
        <begin position="136"/>
        <end position="154"/>
    </location>
</feature>
<keyword evidence="8" id="KW-1185">Reference proteome</keyword>
<feature type="compositionally biased region" description="Basic and acidic residues" evidence="5">
    <location>
        <begin position="449"/>
        <end position="461"/>
    </location>
</feature>
<evidence type="ECO:0000259" key="6">
    <source>
        <dbReference type="PROSITE" id="PS51519"/>
    </source>
</evidence>
<name>A0A2P6NV13_9EUKA</name>
<feature type="compositionally biased region" description="Polar residues" evidence="5">
    <location>
        <begin position="576"/>
        <end position="586"/>
    </location>
</feature>
<feature type="compositionally biased region" description="Acidic residues" evidence="5">
    <location>
        <begin position="614"/>
        <end position="624"/>
    </location>
</feature>
<dbReference type="InParanoid" id="A0A2P6NV13"/>
<feature type="region of interest" description="Disordered" evidence="5">
    <location>
        <begin position="449"/>
        <end position="474"/>
    </location>
</feature>
<feature type="region of interest" description="Disordered" evidence="5">
    <location>
        <begin position="576"/>
        <end position="625"/>
    </location>
</feature>
<comment type="caution">
    <text evidence="7">The sequence shown here is derived from an EMBL/GenBank/DDBJ whole genome shotgun (WGS) entry which is preliminary data.</text>
</comment>
<evidence type="ECO:0000256" key="2">
    <source>
        <dbReference type="ARBA" id="ARBA00023125"/>
    </source>
</evidence>
<dbReference type="OrthoDB" id="20871at2759"/>
<dbReference type="GO" id="GO:0003677">
    <property type="term" value="F:DNA binding"/>
    <property type="evidence" value="ECO:0007669"/>
    <property type="project" value="UniProtKB-KW"/>
</dbReference>
<dbReference type="EMBL" id="MDYQ01000017">
    <property type="protein sequence ID" value="PRP87813.1"/>
    <property type="molecule type" value="Genomic_DNA"/>
</dbReference>
<evidence type="ECO:0000313" key="8">
    <source>
        <dbReference type="Proteomes" id="UP000241769"/>
    </source>
</evidence>
<feature type="compositionally biased region" description="Polar residues" evidence="5">
    <location>
        <begin position="45"/>
        <end position="62"/>
    </location>
</feature>
<evidence type="ECO:0000256" key="1">
    <source>
        <dbReference type="ARBA" id="ARBA00023015"/>
    </source>
</evidence>
<feature type="compositionally biased region" description="Polar residues" evidence="5">
    <location>
        <begin position="600"/>
        <end position="613"/>
    </location>
</feature>
<evidence type="ECO:0000256" key="3">
    <source>
        <dbReference type="ARBA" id="ARBA00023163"/>
    </source>
</evidence>
<keyword evidence="3" id="KW-0804">Transcription</keyword>
<evidence type="ECO:0000313" key="7">
    <source>
        <dbReference type="EMBL" id="PRP87813.1"/>
    </source>
</evidence>
<sequence>MNFIQTCREWSRLRWFHVGKLGGKSGRQEERNFPFESFLSLVSPSNQQAARRKSTAPTSNMSDPILTDAVKPTPAAPIMIKKRPHSEELDKPAKKMQILPLAGGATLTVRTAASFPPAAMVHPPNASNSSPPSSPTHENLASKQNGSNPPSMKVNTPPATPTSTVSRHQITNQLWIWEQLIHREQTLLEQLKTFSSNVDASQDPKFISLQGEIRTFFEHKMTVLNPLIESITPQETKTPTTNPMQNVPPVIPAVEEKAMPSLIINQQPLEVIIANRYIVPAPCIMVTIPKSYYAACQASNGPAAPFTVDARAPNFTLVICAYLYYHLTDKEVSKTIDGKQDILQGVKRISIDVHGMHQSAVGNNPNLTTVITFSKLKILEVSSKHKHQPFSLVFAIEEYTKGAKRVIATTKSTLFQVLSRPTSTTYSNHVNTMRRSLSQDQMIVSNIKREDRTNDNEEGVPRSETTCENTSTDGGTMILQDITELLTLPQKEAALKLGISESMLCKRFKESTRRKWPYRYLRKLEKVIKMLVVQESDGSMPSREDRDKLDRLVKEKEECLRPVKIRITANDRIISMNTPSGMTSSGGLKRAPPAEEKTSLTESTGIVTFNGDSSNEDEDEDQYDDQFVLETLKLLKNNPQRTTAQQ</sequence>
<feature type="region of interest" description="Disordered" evidence="5">
    <location>
        <begin position="118"/>
        <end position="166"/>
    </location>
</feature>
<feature type="region of interest" description="Disordered" evidence="5">
    <location>
        <begin position="45"/>
        <end position="69"/>
    </location>
</feature>
<dbReference type="InterPro" id="IPR003035">
    <property type="entry name" value="RWP-RK_dom"/>
</dbReference>
<feature type="compositionally biased region" description="Polar residues" evidence="5">
    <location>
        <begin position="463"/>
        <end position="474"/>
    </location>
</feature>
<reference evidence="7 8" key="1">
    <citation type="journal article" date="2018" name="Genome Biol. Evol.">
        <title>Multiple Roots of Fruiting Body Formation in Amoebozoa.</title>
        <authorList>
            <person name="Hillmann F."/>
            <person name="Forbes G."/>
            <person name="Novohradska S."/>
            <person name="Ferling I."/>
            <person name="Riege K."/>
            <person name="Groth M."/>
            <person name="Westermann M."/>
            <person name="Marz M."/>
            <person name="Spaller T."/>
            <person name="Winckler T."/>
            <person name="Schaap P."/>
            <person name="Glockner G."/>
        </authorList>
    </citation>
    <scope>NUCLEOTIDE SEQUENCE [LARGE SCALE GENOMIC DNA]</scope>
    <source>
        <strain evidence="7 8">Jena</strain>
    </source>
</reference>
<accession>A0A2P6NV13</accession>
<gene>
    <name evidence="7" type="ORF">PROFUN_04287</name>
</gene>
<keyword evidence="4" id="KW-0539">Nucleus</keyword>
<feature type="domain" description="RWP-RK" evidence="6">
    <location>
        <begin position="456"/>
        <end position="544"/>
    </location>
</feature>
<organism evidence="7 8">
    <name type="scientific">Planoprotostelium fungivorum</name>
    <dbReference type="NCBI Taxonomy" id="1890364"/>
    <lineage>
        <taxon>Eukaryota</taxon>
        <taxon>Amoebozoa</taxon>
        <taxon>Evosea</taxon>
        <taxon>Variosea</taxon>
        <taxon>Cavosteliida</taxon>
        <taxon>Cavosteliaceae</taxon>
        <taxon>Planoprotostelium</taxon>
    </lineage>
</organism>
<dbReference type="AlphaFoldDB" id="A0A2P6NV13"/>
<evidence type="ECO:0000256" key="5">
    <source>
        <dbReference type="SAM" id="MobiDB-lite"/>
    </source>
</evidence>
<evidence type="ECO:0000256" key="4">
    <source>
        <dbReference type="ARBA" id="ARBA00023242"/>
    </source>
</evidence>
<protein>
    <recommendedName>
        <fullName evidence="6">RWP-RK domain-containing protein</fullName>
    </recommendedName>
</protein>
<proteinExistence type="predicted"/>
<keyword evidence="1" id="KW-0805">Transcription regulation</keyword>